<gene>
    <name evidence="1" type="ORF">Dthio_PD1766</name>
</gene>
<dbReference type="RefSeq" id="WP_008869731.1">
    <property type="nucleotide sequence ID" value="NZ_ACJN02000002.1"/>
</dbReference>
<dbReference type="OrthoDB" id="5508342at2"/>
<dbReference type="Proteomes" id="UP000005496">
    <property type="component" value="Unassembled WGS sequence"/>
</dbReference>
<dbReference type="AlphaFoldDB" id="D6SNT2"/>
<dbReference type="EMBL" id="ACJN02000002">
    <property type="protein sequence ID" value="EFI34408.1"/>
    <property type="molecule type" value="Genomic_DNA"/>
</dbReference>
<name>D6SNT2_9BACT</name>
<evidence type="ECO:0008006" key="3">
    <source>
        <dbReference type="Google" id="ProtNLM"/>
    </source>
</evidence>
<evidence type="ECO:0000313" key="1">
    <source>
        <dbReference type="EMBL" id="EFI34408.1"/>
    </source>
</evidence>
<organism evidence="1 2">
    <name type="scientific">Desulfonatronospira thiodismutans ASO3-1</name>
    <dbReference type="NCBI Taxonomy" id="555779"/>
    <lineage>
        <taxon>Bacteria</taxon>
        <taxon>Pseudomonadati</taxon>
        <taxon>Thermodesulfobacteriota</taxon>
        <taxon>Desulfovibrionia</taxon>
        <taxon>Desulfovibrionales</taxon>
        <taxon>Desulfonatronovibrionaceae</taxon>
        <taxon>Desulfonatronospira</taxon>
    </lineage>
</organism>
<accession>D6SNT2</accession>
<keyword evidence="2" id="KW-1185">Reference proteome</keyword>
<comment type="caution">
    <text evidence="1">The sequence shown here is derived from an EMBL/GenBank/DDBJ whole genome shotgun (WGS) entry which is preliminary data.</text>
</comment>
<dbReference type="eggNOG" id="ENOG5031ZWK">
    <property type="taxonomic scope" value="Bacteria"/>
</dbReference>
<evidence type="ECO:0000313" key="2">
    <source>
        <dbReference type="Proteomes" id="UP000005496"/>
    </source>
</evidence>
<sequence length="182" mass="20767">MNSVELMHKFRSALPAVREWIEYTLEQNCFAAVSVDTSSFPRLKNVFPIELLVQTKVVVVQGKVPFPPLSQMGLPEFSQMENMSMPGITYKDTFFVNHSHQTESLYFHELVHVVQWERLGLDRFLLAYGAGLMQFGYEGSPLEKMAYSLQLDFDKGVLSANTVEIIQQQTDAVWKQVSLLLS</sequence>
<protein>
    <recommendedName>
        <fullName evidence="3">DUF4157 domain-containing protein</fullName>
    </recommendedName>
</protein>
<proteinExistence type="predicted"/>
<reference evidence="1" key="1">
    <citation type="submission" date="2010-05" db="EMBL/GenBank/DDBJ databases">
        <title>The draft genome of Desulfonatronospira thiodismutans ASO3-1.</title>
        <authorList>
            <consortium name="US DOE Joint Genome Institute (JGI-PGF)"/>
            <person name="Lucas S."/>
            <person name="Copeland A."/>
            <person name="Lapidus A."/>
            <person name="Cheng J.-F."/>
            <person name="Bruce D."/>
            <person name="Goodwin L."/>
            <person name="Pitluck S."/>
            <person name="Chertkov O."/>
            <person name="Brettin T."/>
            <person name="Detter J.C."/>
            <person name="Han C."/>
            <person name="Land M.L."/>
            <person name="Hauser L."/>
            <person name="Kyrpides N."/>
            <person name="Mikhailova N."/>
            <person name="Muyzer G."/>
            <person name="Woyke T."/>
        </authorList>
    </citation>
    <scope>NUCLEOTIDE SEQUENCE [LARGE SCALE GENOMIC DNA]</scope>
    <source>
        <strain evidence="1">ASO3-1</strain>
    </source>
</reference>